<feature type="compositionally biased region" description="Low complexity" evidence="1">
    <location>
        <begin position="84"/>
        <end position="127"/>
    </location>
</feature>
<dbReference type="Proteomes" id="UP000630887">
    <property type="component" value="Unassembled WGS sequence"/>
</dbReference>
<keyword evidence="4" id="KW-1185">Reference proteome</keyword>
<gene>
    <name evidence="3" type="ORF">Cco03nite_56800</name>
</gene>
<keyword evidence="2" id="KW-0812">Transmembrane</keyword>
<name>A0A8J3L6U2_9ACTN</name>
<feature type="compositionally biased region" description="Pro residues" evidence="1">
    <location>
        <begin position="70"/>
        <end position="83"/>
    </location>
</feature>
<protein>
    <submittedName>
        <fullName evidence="3">Uncharacterized protein</fullName>
    </submittedName>
</protein>
<dbReference type="AlphaFoldDB" id="A0A8J3L6U2"/>
<dbReference type="RefSeq" id="WP_203695446.1">
    <property type="nucleotide sequence ID" value="NZ_BAAALC010000058.1"/>
</dbReference>
<accession>A0A8J3L6U2</accession>
<keyword evidence="2" id="KW-0472">Membrane</keyword>
<comment type="caution">
    <text evidence="3">The sequence shown here is derived from an EMBL/GenBank/DDBJ whole genome shotgun (WGS) entry which is preliminary data.</text>
</comment>
<evidence type="ECO:0000256" key="1">
    <source>
        <dbReference type="SAM" id="MobiDB-lite"/>
    </source>
</evidence>
<evidence type="ECO:0000256" key="2">
    <source>
        <dbReference type="SAM" id="Phobius"/>
    </source>
</evidence>
<sequence>MSESQHEELFARAVGDFRTAALPQITPPGPAGALQRARVRRRNRVLVLCAALALLTAVPATVLAQQRPAPVPVVNPTTTPIPSPSGTASPSATPSASPSGVSPSPAQVTPSAARPTTSRTSSGSGSSKNCRPGGFISVVNDGPPAQVEVDALPNLCAGEKLYFFWAVYRVQDANTLVLTSSGRSYVDHAHVRRSIGLPGWNGREDVENCYAAFIVQGRGAIKSTIPWSSGQEAFKGGSPYAAFTPLHWYPWHYYCDPA</sequence>
<keyword evidence="2" id="KW-1133">Transmembrane helix</keyword>
<evidence type="ECO:0000313" key="3">
    <source>
        <dbReference type="EMBL" id="GIG08980.1"/>
    </source>
</evidence>
<organism evidence="3 4">
    <name type="scientific">Catellatospora coxensis</name>
    <dbReference type="NCBI Taxonomy" id="310354"/>
    <lineage>
        <taxon>Bacteria</taxon>
        <taxon>Bacillati</taxon>
        <taxon>Actinomycetota</taxon>
        <taxon>Actinomycetes</taxon>
        <taxon>Micromonosporales</taxon>
        <taxon>Micromonosporaceae</taxon>
        <taxon>Catellatospora</taxon>
    </lineage>
</organism>
<proteinExistence type="predicted"/>
<dbReference type="EMBL" id="BONI01000056">
    <property type="protein sequence ID" value="GIG08980.1"/>
    <property type="molecule type" value="Genomic_DNA"/>
</dbReference>
<feature type="transmembrane region" description="Helical" evidence="2">
    <location>
        <begin position="45"/>
        <end position="64"/>
    </location>
</feature>
<evidence type="ECO:0000313" key="4">
    <source>
        <dbReference type="Proteomes" id="UP000630887"/>
    </source>
</evidence>
<feature type="region of interest" description="Disordered" evidence="1">
    <location>
        <begin position="70"/>
        <end position="137"/>
    </location>
</feature>
<reference evidence="3 4" key="1">
    <citation type="submission" date="2021-01" db="EMBL/GenBank/DDBJ databases">
        <title>Whole genome shotgun sequence of Catellatospora coxensis NBRC 107359.</title>
        <authorList>
            <person name="Komaki H."/>
            <person name="Tamura T."/>
        </authorList>
    </citation>
    <scope>NUCLEOTIDE SEQUENCE [LARGE SCALE GENOMIC DNA]</scope>
    <source>
        <strain evidence="3 4">NBRC 107359</strain>
    </source>
</reference>